<dbReference type="EMBL" id="LQZQ01000004">
    <property type="protein sequence ID" value="KYG80576.1"/>
    <property type="molecule type" value="Genomic_DNA"/>
</dbReference>
<keyword evidence="2" id="KW-1133">Transmembrane helix</keyword>
<evidence type="ECO:0000313" key="4">
    <source>
        <dbReference type="EMBL" id="KYG80576.1"/>
    </source>
</evidence>
<evidence type="ECO:0000256" key="1">
    <source>
        <dbReference type="ARBA" id="ARBA00038494"/>
    </source>
</evidence>
<organism evidence="4 5">
    <name type="scientific">Roseivirga ehrenbergii (strain DSM 102268 / JCM 13514 / KCTC 12282 / NCIMB 14502 / KMM 6017)</name>
    <dbReference type="NCBI Taxonomy" id="279360"/>
    <lineage>
        <taxon>Bacteria</taxon>
        <taxon>Pseudomonadati</taxon>
        <taxon>Bacteroidota</taxon>
        <taxon>Cytophagia</taxon>
        <taxon>Cytophagales</taxon>
        <taxon>Roseivirgaceae</taxon>
        <taxon>Roseivirga</taxon>
    </lineage>
</organism>
<dbReference type="InterPro" id="IPR029044">
    <property type="entry name" value="Nucleotide-diphossugar_trans"/>
</dbReference>
<name>A0A150XPD1_ROSEK</name>
<dbReference type="Pfam" id="PF00535">
    <property type="entry name" value="Glycos_transf_2"/>
    <property type="match status" value="1"/>
</dbReference>
<dbReference type="SUPFAM" id="SSF53448">
    <property type="entry name" value="Nucleotide-diphospho-sugar transferases"/>
    <property type="match status" value="1"/>
</dbReference>
<dbReference type="Gene3D" id="3.90.550.10">
    <property type="entry name" value="Spore Coat Polysaccharide Biosynthesis Protein SpsA, Chain A"/>
    <property type="match status" value="1"/>
</dbReference>
<feature type="domain" description="Glycosyltransferase 2-like" evidence="3">
    <location>
        <begin position="9"/>
        <end position="141"/>
    </location>
</feature>
<dbReference type="Proteomes" id="UP000075583">
    <property type="component" value="Unassembled WGS sequence"/>
</dbReference>
<keyword evidence="2" id="KW-0812">Transmembrane</keyword>
<protein>
    <submittedName>
        <fullName evidence="4">Glycosyl transferase</fullName>
    </submittedName>
</protein>
<dbReference type="STRING" id="279360.MB14_15620"/>
<evidence type="ECO:0000259" key="3">
    <source>
        <dbReference type="Pfam" id="PF00535"/>
    </source>
</evidence>
<keyword evidence="2" id="KW-0472">Membrane</keyword>
<dbReference type="PANTHER" id="PTHR43630:SF2">
    <property type="entry name" value="GLYCOSYLTRANSFERASE"/>
    <property type="match status" value="1"/>
</dbReference>
<keyword evidence="4" id="KW-0808">Transferase</keyword>
<dbReference type="CDD" id="cd02511">
    <property type="entry name" value="Beta4Glucosyltransferase"/>
    <property type="match status" value="1"/>
</dbReference>
<proteinExistence type="inferred from homology"/>
<keyword evidence="5" id="KW-1185">Reference proteome</keyword>
<dbReference type="PANTHER" id="PTHR43630">
    <property type="entry name" value="POLY-BETA-1,6-N-ACETYL-D-GLUCOSAMINE SYNTHASE"/>
    <property type="match status" value="1"/>
</dbReference>
<comment type="similarity">
    <text evidence="1">Belongs to the glycosyltransferase 2 family. WaaE/KdtX subfamily.</text>
</comment>
<dbReference type="RefSeq" id="WP_062590313.1">
    <property type="nucleotide sequence ID" value="NZ_LQZQ01000004.1"/>
</dbReference>
<comment type="caution">
    <text evidence="4">The sequence shown here is derived from an EMBL/GenBank/DDBJ whole genome shotgun (WGS) entry which is preliminary data.</text>
</comment>
<dbReference type="AlphaFoldDB" id="A0A150XPD1"/>
<evidence type="ECO:0000313" key="5">
    <source>
        <dbReference type="Proteomes" id="UP000075583"/>
    </source>
</evidence>
<dbReference type="GO" id="GO:0016740">
    <property type="term" value="F:transferase activity"/>
    <property type="evidence" value="ECO:0007669"/>
    <property type="project" value="UniProtKB-KW"/>
</dbReference>
<evidence type="ECO:0000256" key="2">
    <source>
        <dbReference type="SAM" id="Phobius"/>
    </source>
</evidence>
<reference evidence="4" key="1">
    <citation type="submission" date="2016-01" db="EMBL/GenBank/DDBJ databases">
        <title>Genome sequencing of Roseivirga ehrenbergii KMM 6017.</title>
        <authorList>
            <person name="Selvaratnam C."/>
            <person name="Thevarajoo S."/>
            <person name="Goh K.M."/>
            <person name="Ee R."/>
            <person name="Chan K.-G."/>
            <person name="Chong C.S."/>
        </authorList>
    </citation>
    <scope>NUCLEOTIDE SEQUENCE [LARGE SCALE GENOMIC DNA]</scope>
    <source>
        <strain evidence="4">KMM 6017</strain>
    </source>
</reference>
<sequence>MDSIKISGVIITYNEESNIARCLNSLMDVCDEIIVVDSFSTDKTKEICIKYDVAFIEHAFAGHIEQKNFAVSQAKNNVVLSLDADEELSETLKQSILEVKQNWATDAYYFNRLTNFCGAWIKHSGWYPDAKTRLWDKRYGTWGGENPHDTVIITSNKPRVKLKGDLFHYSFHRLEDHALRAAKYAEIAAKAMHQRGKKSSIGKAIGSASILFIKSFFFKLGFLDGFYGIVICITSAHTSFLKYVYLHELNKKSKH</sequence>
<feature type="transmembrane region" description="Helical" evidence="2">
    <location>
        <begin position="226"/>
        <end position="245"/>
    </location>
</feature>
<accession>A0A150XPD1</accession>
<dbReference type="InterPro" id="IPR001173">
    <property type="entry name" value="Glyco_trans_2-like"/>
</dbReference>
<gene>
    <name evidence="4" type="ORF">MB14_15620</name>
</gene>
<dbReference type="OrthoDB" id="9815923at2"/>